<protein>
    <recommendedName>
        <fullName evidence="3">Helitron helicase-like domain-containing protein</fullName>
    </recommendedName>
</protein>
<dbReference type="OrthoDB" id="1928976at2759"/>
<keyword evidence="2" id="KW-1185">Reference proteome</keyword>
<name>A0A2U1KK18_ARTAN</name>
<dbReference type="PANTHER" id="PTHR45786:SF74">
    <property type="entry name" value="ATP-DEPENDENT DNA HELICASE"/>
    <property type="match status" value="1"/>
</dbReference>
<dbReference type="Proteomes" id="UP000245207">
    <property type="component" value="Unassembled WGS sequence"/>
</dbReference>
<gene>
    <name evidence="1" type="ORF">CTI12_AA593710</name>
</gene>
<comment type="caution">
    <text evidence="1">The sequence shown here is derived from an EMBL/GenBank/DDBJ whole genome shotgun (WGS) entry which is preliminary data.</text>
</comment>
<accession>A0A2U1KK18</accession>
<evidence type="ECO:0000313" key="1">
    <source>
        <dbReference type="EMBL" id="PWA37099.1"/>
    </source>
</evidence>
<dbReference type="STRING" id="35608.A0A2U1KK18"/>
<dbReference type="PANTHER" id="PTHR45786">
    <property type="entry name" value="DNA BINDING PROTEIN-LIKE"/>
    <property type="match status" value="1"/>
</dbReference>
<proteinExistence type="predicted"/>
<dbReference type="EMBL" id="PKPP01017241">
    <property type="protein sequence ID" value="PWA37099.1"/>
    <property type="molecule type" value="Genomic_DNA"/>
</dbReference>
<evidence type="ECO:0000313" key="2">
    <source>
        <dbReference type="Proteomes" id="UP000245207"/>
    </source>
</evidence>
<sequence>MRWCSCSAQQEINTGRLIYRRYELPTAETVDAVVFEETEDSRTDFNIIIEQHSGDPQCVSKLHSSYMSLQFPLLFLHGEDGYHIDLTLAEALTDTDKERKMSMKMHYSYKLTTKSIATICCHEEVAFSNNMLSQLIVL</sequence>
<organism evidence="1 2">
    <name type="scientific">Artemisia annua</name>
    <name type="common">Sweet wormwood</name>
    <dbReference type="NCBI Taxonomy" id="35608"/>
    <lineage>
        <taxon>Eukaryota</taxon>
        <taxon>Viridiplantae</taxon>
        <taxon>Streptophyta</taxon>
        <taxon>Embryophyta</taxon>
        <taxon>Tracheophyta</taxon>
        <taxon>Spermatophyta</taxon>
        <taxon>Magnoliopsida</taxon>
        <taxon>eudicotyledons</taxon>
        <taxon>Gunneridae</taxon>
        <taxon>Pentapetalae</taxon>
        <taxon>asterids</taxon>
        <taxon>campanulids</taxon>
        <taxon>Asterales</taxon>
        <taxon>Asteraceae</taxon>
        <taxon>Asteroideae</taxon>
        <taxon>Anthemideae</taxon>
        <taxon>Artemisiinae</taxon>
        <taxon>Artemisia</taxon>
    </lineage>
</organism>
<dbReference type="AlphaFoldDB" id="A0A2U1KK18"/>
<evidence type="ECO:0008006" key="3">
    <source>
        <dbReference type="Google" id="ProtNLM"/>
    </source>
</evidence>
<reference evidence="1 2" key="1">
    <citation type="journal article" date="2018" name="Mol. Plant">
        <title>The genome of Artemisia annua provides insight into the evolution of Asteraceae family and artemisinin biosynthesis.</title>
        <authorList>
            <person name="Shen Q."/>
            <person name="Zhang L."/>
            <person name="Liao Z."/>
            <person name="Wang S."/>
            <person name="Yan T."/>
            <person name="Shi P."/>
            <person name="Liu M."/>
            <person name="Fu X."/>
            <person name="Pan Q."/>
            <person name="Wang Y."/>
            <person name="Lv Z."/>
            <person name="Lu X."/>
            <person name="Zhang F."/>
            <person name="Jiang W."/>
            <person name="Ma Y."/>
            <person name="Chen M."/>
            <person name="Hao X."/>
            <person name="Li L."/>
            <person name="Tang Y."/>
            <person name="Lv G."/>
            <person name="Zhou Y."/>
            <person name="Sun X."/>
            <person name="Brodelius P.E."/>
            <person name="Rose J.K.C."/>
            <person name="Tang K."/>
        </authorList>
    </citation>
    <scope>NUCLEOTIDE SEQUENCE [LARGE SCALE GENOMIC DNA]</scope>
    <source>
        <strain evidence="2">cv. Huhao1</strain>
        <tissue evidence="1">Leaf</tissue>
    </source>
</reference>